<keyword evidence="1 4" id="KW-0349">Heme</keyword>
<name>A0A161PCN0_BDEBC</name>
<feature type="transmembrane region" description="Helical" evidence="5">
    <location>
        <begin position="24"/>
        <end position="41"/>
    </location>
</feature>
<evidence type="ECO:0000256" key="5">
    <source>
        <dbReference type="SAM" id="Phobius"/>
    </source>
</evidence>
<keyword evidence="5" id="KW-1133">Transmembrane helix</keyword>
<gene>
    <name evidence="7" type="ORF">AZI87_00645</name>
</gene>
<evidence type="ECO:0000313" key="7">
    <source>
        <dbReference type="EMBL" id="KYG67824.1"/>
    </source>
</evidence>
<dbReference type="GO" id="GO:0009055">
    <property type="term" value="F:electron transfer activity"/>
    <property type="evidence" value="ECO:0007669"/>
    <property type="project" value="InterPro"/>
</dbReference>
<reference evidence="7 8" key="1">
    <citation type="submission" date="2016-03" db="EMBL/GenBank/DDBJ databases">
        <authorList>
            <person name="Ploux O."/>
        </authorList>
    </citation>
    <scope>NUCLEOTIDE SEQUENCE [LARGE SCALE GENOMIC DNA]</scope>
    <source>
        <strain evidence="7 8">EC13</strain>
    </source>
</reference>
<dbReference type="PANTHER" id="PTHR33751:SF1">
    <property type="entry name" value="CBB3-TYPE CYTOCHROME C OXIDASE SUBUNIT FIXP"/>
    <property type="match status" value="1"/>
</dbReference>
<dbReference type="Gene3D" id="6.10.280.130">
    <property type="match status" value="1"/>
</dbReference>
<organism evidence="7 8">
    <name type="scientific">Bdellovibrio bacteriovorus</name>
    <dbReference type="NCBI Taxonomy" id="959"/>
    <lineage>
        <taxon>Bacteria</taxon>
        <taxon>Pseudomonadati</taxon>
        <taxon>Bdellovibrionota</taxon>
        <taxon>Bdellovibrionia</taxon>
        <taxon>Bdellovibrionales</taxon>
        <taxon>Pseudobdellovibrionaceae</taxon>
        <taxon>Bdellovibrio</taxon>
    </lineage>
</organism>
<dbReference type="Pfam" id="PF13442">
    <property type="entry name" value="Cytochrome_CBB3"/>
    <property type="match status" value="1"/>
</dbReference>
<dbReference type="Gene3D" id="1.10.760.10">
    <property type="entry name" value="Cytochrome c-like domain"/>
    <property type="match status" value="1"/>
</dbReference>
<dbReference type="AlphaFoldDB" id="A0A161PCN0"/>
<dbReference type="RefSeq" id="WP_063204528.1">
    <property type="nucleotide sequence ID" value="NZ_LUKD01000001.1"/>
</dbReference>
<dbReference type="Proteomes" id="UP000075799">
    <property type="component" value="Unassembled WGS sequence"/>
</dbReference>
<comment type="caution">
    <text evidence="7">The sequence shown here is derived from an EMBL/GenBank/DDBJ whole genome shotgun (WGS) entry which is preliminary data.</text>
</comment>
<keyword evidence="5" id="KW-0472">Membrane</keyword>
<dbReference type="InterPro" id="IPR009056">
    <property type="entry name" value="Cyt_c-like_dom"/>
</dbReference>
<protein>
    <submittedName>
        <fullName evidence="7">Nitrogen fixation protein FixP</fullName>
    </submittedName>
</protein>
<keyword evidence="2 4" id="KW-0479">Metal-binding</keyword>
<evidence type="ECO:0000259" key="6">
    <source>
        <dbReference type="PROSITE" id="PS51007"/>
    </source>
</evidence>
<dbReference type="GO" id="GO:0046872">
    <property type="term" value="F:metal ion binding"/>
    <property type="evidence" value="ECO:0007669"/>
    <property type="project" value="UniProtKB-KW"/>
</dbReference>
<dbReference type="SUPFAM" id="SSF46626">
    <property type="entry name" value="Cytochrome c"/>
    <property type="match status" value="1"/>
</dbReference>
<proteinExistence type="predicted"/>
<dbReference type="GO" id="GO:0020037">
    <property type="term" value="F:heme binding"/>
    <property type="evidence" value="ECO:0007669"/>
    <property type="project" value="InterPro"/>
</dbReference>
<evidence type="ECO:0000256" key="3">
    <source>
        <dbReference type="ARBA" id="ARBA00023004"/>
    </source>
</evidence>
<evidence type="ECO:0000256" key="4">
    <source>
        <dbReference type="PROSITE-ProRule" id="PRU00433"/>
    </source>
</evidence>
<evidence type="ECO:0000256" key="2">
    <source>
        <dbReference type="ARBA" id="ARBA00022723"/>
    </source>
</evidence>
<dbReference type="InterPro" id="IPR038414">
    <property type="entry name" value="CcoP_N_sf"/>
</dbReference>
<dbReference type="InterPro" id="IPR036909">
    <property type="entry name" value="Cyt_c-like_dom_sf"/>
</dbReference>
<accession>A0A161PCN0</accession>
<evidence type="ECO:0000313" key="8">
    <source>
        <dbReference type="Proteomes" id="UP000075799"/>
    </source>
</evidence>
<sequence length="188" mass="21063">MSDKDQKFHEYDGIIEHDNPLPTWWLWTFFLTIIFAFIYYIHYELAGGPTLQDELKVAMAEIEQGKSLAQSSAPLETEESLAEDFKKDGLIDVGAAQFTAKCAACHGQQLEGMIGPNLTDKFWIHGKGTRLDIVKVIRDGIPEKGMPPWGPVLKKEELYAVSAYILSKKGSSLKGKEPQGEAIEDYLK</sequence>
<keyword evidence="5" id="KW-0812">Transmembrane</keyword>
<dbReference type="Pfam" id="PF14715">
    <property type="entry name" value="FixP_N"/>
    <property type="match status" value="1"/>
</dbReference>
<dbReference type="PANTHER" id="PTHR33751">
    <property type="entry name" value="CBB3-TYPE CYTOCHROME C OXIDASE SUBUNIT FIXP"/>
    <property type="match status" value="1"/>
</dbReference>
<dbReference type="EMBL" id="LUKD01000001">
    <property type="protein sequence ID" value="KYG67824.1"/>
    <property type="molecule type" value="Genomic_DNA"/>
</dbReference>
<keyword evidence="3 4" id="KW-0408">Iron</keyword>
<dbReference type="PROSITE" id="PS51007">
    <property type="entry name" value="CYTC"/>
    <property type="match status" value="1"/>
</dbReference>
<feature type="domain" description="Cytochrome c" evidence="6">
    <location>
        <begin position="89"/>
        <end position="169"/>
    </location>
</feature>
<dbReference type="InterPro" id="IPR050597">
    <property type="entry name" value="Cytochrome_c_Oxidase_Subunit"/>
</dbReference>
<dbReference type="OrthoDB" id="5292346at2"/>
<evidence type="ECO:0000256" key="1">
    <source>
        <dbReference type="ARBA" id="ARBA00022617"/>
    </source>
</evidence>
<dbReference type="InterPro" id="IPR032858">
    <property type="entry name" value="CcoP_N"/>
</dbReference>